<keyword evidence="2 5" id="KW-0812">Transmembrane</keyword>
<dbReference type="InterPro" id="IPR050382">
    <property type="entry name" value="MFS_Na/Anion_cotransporter"/>
</dbReference>
<evidence type="ECO:0000256" key="1">
    <source>
        <dbReference type="ARBA" id="ARBA00004141"/>
    </source>
</evidence>
<dbReference type="GO" id="GO:0006820">
    <property type="term" value="P:monoatomic anion transport"/>
    <property type="evidence" value="ECO:0007669"/>
    <property type="project" value="TreeGrafter"/>
</dbReference>
<dbReference type="GO" id="GO:0022857">
    <property type="term" value="F:transmembrane transporter activity"/>
    <property type="evidence" value="ECO:0007669"/>
    <property type="project" value="TreeGrafter"/>
</dbReference>
<organism evidence="6 7">
    <name type="scientific">Romanomermis culicivorax</name>
    <name type="common">Nematode worm</name>
    <dbReference type="NCBI Taxonomy" id="13658"/>
    <lineage>
        <taxon>Eukaryota</taxon>
        <taxon>Metazoa</taxon>
        <taxon>Ecdysozoa</taxon>
        <taxon>Nematoda</taxon>
        <taxon>Enoplea</taxon>
        <taxon>Dorylaimia</taxon>
        <taxon>Mermithida</taxon>
        <taxon>Mermithoidea</taxon>
        <taxon>Mermithidae</taxon>
        <taxon>Romanomermis</taxon>
    </lineage>
</organism>
<dbReference type="Proteomes" id="UP000887565">
    <property type="component" value="Unplaced"/>
</dbReference>
<dbReference type="WBParaSite" id="nRc.2.0.1.t09514-RA">
    <property type="protein sequence ID" value="nRc.2.0.1.t09514-RA"/>
    <property type="gene ID" value="nRc.2.0.1.g09514"/>
</dbReference>
<dbReference type="AlphaFoldDB" id="A0A915I857"/>
<dbReference type="PANTHER" id="PTHR11662">
    <property type="entry name" value="SOLUTE CARRIER FAMILY 17"/>
    <property type="match status" value="1"/>
</dbReference>
<dbReference type="SUPFAM" id="SSF103473">
    <property type="entry name" value="MFS general substrate transporter"/>
    <property type="match status" value="1"/>
</dbReference>
<evidence type="ECO:0000256" key="4">
    <source>
        <dbReference type="ARBA" id="ARBA00023136"/>
    </source>
</evidence>
<keyword evidence="4 5" id="KW-0472">Membrane</keyword>
<name>A0A915I857_ROMCU</name>
<feature type="transmembrane region" description="Helical" evidence="5">
    <location>
        <begin position="38"/>
        <end position="59"/>
    </location>
</feature>
<dbReference type="InterPro" id="IPR036259">
    <property type="entry name" value="MFS_trans_sf"/>
</dbReference>
<proteinExistence type="predicted"/>
<protein>
    <submittedName>
        <fullName evidence="7">Uncharacterized protein</fullName>
    </submittedName>
</protein>
<evidence type="ECO:0000313" key="7">
    <source>
        <dbReference type="WBParaSite" id="nRc.2.0.1.t09514-RA"/>
    </source>
</evidence>
<comment type="subcellular location">
    <subcellularLocation>
        <location evidence="1">Membrane</location>
        <topology evidence="1">Multi-pass membrane protein</topology>
    </subcellularLocation>
</comment>
<dbReference type="PANTHER" id="PTHR11662:SF399">
    <property type="entry name" value="FI19708P1-RELATED"/>
    <property type="match status" value="1"/>
</dbReference>
<dbReference type="Gene3D" id="1.20.1250.20">
    <property type="entry name" value="MFS general substrate transporter like domains"/>
    <property type="match status" value="1"/>
</dbReference>
<reference evidence="7" key="1">
    <citation type="submission" date="2022-11" db="UniProtKB">
        <authorList>
            <consortium name="WormBaseParasite"/>
        </authorList>
    </citation>
    <scope>IDENTIFICATION</scope>
</reference>
<dbReference type="GO" id="GO:0016020">
    <property type="term" value="C:membrane"/>
    <property type="evidence" value="ECO:0007669"/>
    <property type="project" value="UniProtKB-SubCell"/>
</dbReference>
<evidence type="ECO:0000256" key="3">
    <source>
        <dbReference type="ARBA" id="ARBA00022989"/>
    </source>
</evidence>
<accession>A0A915I857</accession>
<evidence type="ECO:0000313" key="6">
    <source>
        <dbReference type="Proteomes" id="UP000887565"/>
    </source>
</evidence>
<evidence type="ECO:0000256" key="5">
    <source>
        <dbReference type="SAM" id="Phobius"/>
    </source>
</evidence>
<keyword evidence="3 5" id="KW-1133">Transmembrane helix</keyword>
<sequence length="111" mass="12254">MVIFMICLGTGLYSAVTPGFLASSMLIAPNHTGFLIAWMNFVSCFARILLPYMVGVVVVQSTVEEWRLIFALGSISQILSGLIFLIFGKSKEQNWAKTKTTTPPTTNMNMK</sequence>
<evidence type="ECO:0000256" key="2">
    <source>
        <dbReference type="ARBA" id="ARBA00022692"/>
    </source>
</evidence>
<feature type="transmembrane region" description="Helical" evidence="5">
    <location>
        <begin position="66"/>
        <end position="87"/>
    </location>
</feature>
<keyword evidence="6" id="KW-1185">Reference proteome</keyword>